<feature type="domain" description="ABC transmembrane type-1" evidence="8">
    <location>
        <begin position="229"/>
        <end position="443"/>
    </location>
</feature>
<keyword evidence="3" id="KW-1003">Cell membrane</keyword>
<accession>A0A5C8IZ23</accession>
<feature type="transmembrane region" description="Helical" evidence="7">
    <location>
        <begin position="424"/>
        <end position="447"/>
    </location>
</feature>
<evidence type="ECO:0000256" key="2">
    <source>
        <dbReference type="ARBA" id="ARBA00022448"/>
    </source>
</evidence>
<proteinExistence type="inferred from homology"/>
<keyword evidence="4 7" id="KW-0812">Transmembrane</keyword>
<dbReference type="InterPro" id="IPR000515">
    <property type="entry name" value="MetI-like"/>
</dbReference>
<comment type="similarity">
    <text evidence="7">Belongs to the binding-protein-dependent transport system permease family.</text>
</comment>
<evidence type="ECO:0000256" key="7">
    <source>
        <dbReference type="RuleBase" id="RU363032"/>
    </source>
</evidence>
<dbReference type="PANTHER" id="PTHR30465:SF0">
    <property type="entry name" value="OLIGOPEPTIDE TRANSPORT SYSTEM PERMEASE PROTEIN APPB"/>
    <property type="match status" value="1"/>
</dbReference>
<feature type="transmembrane region" description="Helical" evidence="7">
    <location>
        <begin position="378"/>
        <end position="404"/>
    </location>
</feature>
<organism evidence="9 10">
    <name type="scientific">Pontibacter qinzhouensis</name>
    <dbReference type="NCBI Taxonomy" id="2603253"/>
    <lineage>
        <taxon>Bacteria</taxon>
        <taxon>Pseudomonadati</taxon>
        <taxon>Bacteroidota</taxon>
        <taxon>Cytophagia</taxon>
        <taxon>Cytophagales</taxon>
        <taxon>Hymenobacteraceae</taxon>
        <taxon>Pontibacter</taxon>
    </lineage>
</organism>
<evidence type="ECO:0000256" key="6">
    <source>
        <dbReference type="ARBA" id="ARBA00023136"/>
    </source>
</evidence>
<keyword evidence="6 7" id="KW-0472">Membrane</keyword>
<feature type="transmembrane region" description="Helical" evidence="7">
    <location>
        <begin position="276"/>
        <end position="298"/>
    </location>
</feature>
<evidence type="ECO:0000313" key="10">
    <source>
        <dbReference type="Proteomes" id="UP000321926"/>
    </source>
</evidence>
<dbReference type="InterPro" id="IPR035906">
    <property type="entry name" value="MetI-like_sf"/>
</dbReference>
<gene>
    <name evidence="9" type="ORF">FVR03_21465</name>
</gene>
<keyword evidence="2 7" id="KW-0813">Transport</keyword>
<dbReference type="RefSeq" id="WP_147923828.1">
    <property type="nucleotide sequence ID" value="NZ_VRTY01000122.1"/>
</dbReference>
<name>A0A5C8IZ23_9BACT</name>
<dbReference type="Proteomes" id="UP000321926">
    <property type="component" value="Unassembled WGS sequence"/>
</dbReference>
<dbReference type="Pfam" id="PF00528">
    <property type="entry name" value="BPD_transp_1"/>
    <property type="match status" value="1"/>
</dbReference>
<comment type="caution">
    <text evidence="9">The sequence shown here is derived from an EMBL/GenBank/DDBJ whole genome shotgun (WGS) entry which is preliminary data.</text>
</comment>
<protein>
    <submittedName>
        <fullName evidence="9">ABC transporter permease</fullName>
    </submittedName>
</protein>
<evidence type="ECO:0000256" key="1">
    <source>
        <dbReference type="ARBA" id="ARBA00004651"/>
    </source>
</evidence>
<dbReference type="CDD" id="cd06261">
    <property type="entry name" value="TM_PBP2"/>
    <property type="match status" value="1"/>
</dbReference>
<evidence type="ECO:0000256" key="3">
    <source>
        <dbReference type="ARBA" id="ARBA00022475"/>
    </source>
</evidence>
<evidence type="ECO:0000256" key="5">
    <source>
        <dbReference type="ARBA" id="ARBA00022989"/>
    </source>
</evidence>
<keyword evidence="5 7" id="KW-1133">Transmembrane helix</keyword>
<dbReference type="OrthoDB" id="24153at2"/>
<feature type="transmembrane region" description="Helical" evidence="7">
    <location>
        <begin position="318"/>
        <end position="338"/>
    </location>
</feature>
<dbReference type="GO" id="GO:0005886">
    <property type="term" value="C:plasma membrane"/>
    <property type="evidence" value="ECO:0007669"/>
    <property type="project" value="UniProtKB-SubCell"/>
</dbReference>
<dbReference type="AlphaFoldDB" id="A0A5C8IZ23"/>
<dbReference type="EMBL" id="VRTY01000122">
    <property type="protein sequence ID" value="TXK26897.1"/>
    <property type="molecule type" value="Genomic_DNA"/>
</dbReference>
<comment type="subcellular location">
    <subcellularLocation>
        <location evidence="1 7">Cell membrane</location>
        <topology evidence="1 7">Multi-pass membrane protein</topology>
    </subcellularLocation>
</comment>
<evidence type="ECO:0000259" key="8">
    <source>
        <dbReference type="PROSITE" id="PS50928"/>
    </source>
</evidence>
<sequence>MVALLFKRLFHGLVALWLIATLVFLLSRLLPGSSGSENILLANDTFYTGSSSSSRELAYRAYLRRTGLDKPTFYFTIGTSVEPDTLHTIYPEADRLLLQKLAWQFGSWPDVVKFFTAYKALHQNLTQLQEPKLLAHLQSLHRSVDPDVLLPASQRLRKILNGQHGSVELEQATRKLITKQQPYNALLPQIRWHGSQNQYHQWLTEAVQGNLGNSYRDSGAVTGHIGQAISTTWWILLLSMTLTTLLAVELSILFVRKRGAKWRRAILPFLFFTDRIPLFILALLLLILFASPDFLQLFPVYGMGTYIPTGQTWLQNALNMLPFMVLPIICLVLVNLPYVTNQFYSSLADVSEADYIRTAKAKGLSEGKIIRQHMLRNALFPIITLLSDFLPTLVAGVVVIETIFAIPGVGRLLIESVLARDYPVLVGVVLVVALFKVMSHFISDLLYGLADPRIRQIT</sequence>
<dbReference type="SUPFAM" id="SSF161098">
    <property type="entry name" value="MetI-like"/>
    <property type="match status" value="1"/>
</dbReference>
<dbReference type="Gene3D" id="1.10.3720.10">
    <property type="entry name" value="MetI-like"/>
    <property type="match status" value="1"/>
</dbReference>
<keyword evidence="10" id="KW-1185">Reference proteome</keyword>
<evidence type="ECO:0000256" key="4">
    <source>
        <dbReference type="ARBA" id="ARBA00022692"/>
    </source>
</evidence>
<feature type="transmembrane region" description="Helical" evidence="7">
    <location>
        <begin position="233"/>
        <end position="255"/>
    </location>
</feature>
<dbReference type="PANTHER" id="PTHR30465">
    <property type="entry name" value="INNER MEMBRANE ABC TRANSPORTER"/>
    <property type="match status" value="1"/>
</dbReference>
<reference evidence="9 10" key="1">
    <citation type="submission" date="2019-08" db="EMBL/GenBank/DDBJ databases">
        <authorList>
            <person name="Shi S."/>
        </authorList>
    </citation>
    <scope>NUCLEOTIDE SEQUENCE [LARGE SCALE GENOMIC DNA]</scope>
    <source>
        <strain evidence="9 10">GY10130</strain>
    </source>
</reference>
<dbReference type="PROSITE" id="PS50928">
    <property type="entry name" value="ABC_TM1"/>
    <property type="match status" value="1"/>
</dbReference>
<evidence type="ECO:0000313" key="9">
    <source>
        <dbReference type="EMBL" id="TXK26897.1"/>
    </source>
</evidence>
<dbReference type="GO" id="GO:0055085">
    <property type="term" value="P:transmembrane transport"/>
    <property type="evidence" value="ECO:0007669"/>
    <property type="project" value="InterPro"/>
</dbReference>